<protein>
    <recommendedName>
        <fullName evidence="4">Protein kinase domain-containing protein</fullName>
    </recommendedName>
</protein>
<dbReference type="GO" id="GO:0005524">
    <property type="term" value="F:ATP binding"/>
    <property type="evidence" value="ECO:0007669"/>
    <property type="project" value="UniProtKB-KW"/>
</dbReference>
<keyword evidence="3" id="KW-0067">ATP-binding</keyword>
<evidence type="ECO:0000313" key="6">
    <source>
        <dbReference type="Proteomes" id="UP000001997"/>
    </source>
</evidence>
<evidence type="ECO:0000259" key="4">
    <source>
        <dbReference type="PROSITE" id="PS50011"/>
    </source>
</evidence>
<dbReference type="KEGG" id="pgu:PGUG_00486"/>
<dbReference type="AlphaFoldDB" id="A5DB31"/>
<dbReference type="STRING" id="294746.A5DB31"/>
<evidence type="ECO:0000256" key="3">
    <source>
        <dbReference type="ARBA" id="ARBA00022840"/>
    </source>
</evidence>
<keyword evidence="1" id="KW-0723">Serine/threonine-protein kinase</keyword>
<evidence type="ECO:0000313" key="5">
    <source>
        <dbReference type="EMBL" id="EDK36388.2"/>
    </source>
</evidence>
<dbReference type="PROSITE" id="PS50011">
    <property type="entry name" value="PROTEIN_KINASE_DOM"/>
    <property type="match status" value="1"/>
</dbReference>
<dbReference type="Gene3D" id="3.30.200.20">
    <property type="entry name" value="Phosphorylase Kinase, domain 1"/>
    <property type="match status" value="1"/>
</dbReference>
<dbReference type="Gene3D" id="1.10.510.10">
    <property type="entry name" value="Transferase(Phosphotransferase) domain 1"/>
    <property type="match status" value="1"/>
</dbReference>
<reference evidence="5 6" key="1">
    <citation type="journal article" date="2009" name="Nature">
        <title>Evolution of pathogenicity and sexual reproduction in eight Candida genomes.</title>
        <authorList>
            <person name="Butler G."/>
            <person name="Rasmussen M.D."/>
            <person name="Lin M.F."/>
            <person name="Santos M.A."/>
            <person name="Sakthikumar S."/>
            <person name="Munro C.A."/>
            <person name="Rheinbay E."/>
            <person name="Grabherr M."/>
            <person name="Forche A."/>
            <person name="Reedy J.L."/>
            <person name="Agrafioti I."/>
            <person name="Arnaud M.B."/>
            <person name="Bates S."/>
            <person name="Brown A.J."/>
            <person name="Brunke S."/>
            <person name="Costanzo M.C."/>
            <person name="Fitzpatrick D.A."/>
            <person name="de Groot P.W."/>
            <person name="Harris D."/>
            <person name="Hoyer L.L."/>
            <person name="Hube B."/>
            <person name="Klis F.M."/>
            <person name="Kodira C."/>
            <person name="Lennard N."/>
            <person name="Logue M.E."/>
            <person name="Martin R."/>
            <person name="Neiman A.M."/>
            <person name="Nikolaou E."/>
            <person name="Quail M.A."/>
            <person name="Quinn J."/>
            <person name="Santos M.C."/>
            <person name="Schmitzberger F.F."/>
            <person name="Sherlock G."/>
            <person name="Shah P."/>
            <person name="Silverstein K.A."/>
            <person name="Skrzypek M.S."/>
            <person name="Soll D."/>
            <person name="Staggs R."/>
            <person name="Stansfield I."/>
            <person name="Stumpf M.P."/>
            <person name="Sudbery P.E."/>
            <person name="Srikantha T."/>
            <person name="Zeng Q."/>
            <person name="Berman J."/>
            <person name="Berriman M."/>
            <person name="Heitman J."/>
            <person name="Gow N.A."/>
            <person name="Lorenz M.C."/>
            <person name="Birren B.W."/>
            <person name="Kellis M."/>
            <person name="Cuomo C.A."/>
        </authorList>
    </citation>
    <scope>NUCLEOTIDE SEQUENCE [LARGE SCALE GENOMIC DNA]</scope>
    <source>
        <strain evidence="6">ATCC 6260 / CBS 566 / DSM 6381 / JCM 1539 / NBRC 10279 / NRRL Y-324</strain>
    </source>
</reference>
<evidence type="ECO:0000256" key="2">
    <source>
        <dbReference type="ARBA" id="ARBA00022741"/>
    </source>
</evidence>
<feature type="domain" description="Protein kinase" evidence="4">
    <location>
        <begin position="1"/>
        <end position="110"/>
    </location>
</feature>
<proteinExistence type="predicted"/>
<dbReference type="SUPFAM" id="SSF56112">
    <property type="entry name" value="Protein kinase-like (PK-like)"/>
    <property type="match status" value="1"/>
</dbReference>
<dbReference type="InterPro" id="IPR011009">
    <property type="entry name" value="Kinase-like_dom_sf"/>
</dbReference>
<dbReference type="Proteomes" id="UP000001997">
    <property type="component" value="Unassembled WGS sequence"/>
</dbReference>
<keyword evidence="1" id="KW-0808">Transferase</keyword>
<dbReference type="EMBL" id="CH408155">
    <property type="protein sequence ID" value="EDK36388.2"/>
    <property type="molecule type" value="Genomic_DNA"/>
</dbReference>
<dbReference type="OrthoDB" id="192887at2759"/>
<dbReference type="eggNOG" id="KOG0660">
    <property type="taxonomic scope" value="Eukaryota"/>
</dbReference>
<dbReference type="RefSeq" id="XP_001487109.2">
    <property type="nucleotide sequence ID" value="XM_001487059.1"/>
</dbReference>
<keyword evidence="2" id="KW-0547">Nucleotide-binding</keyword>
<name>A5DB31_PICGU</name>
<accession>A5DB31</accession>
<sequence>MLSKGRYSKAVDIWAAGCIFSEFYGRRPLFLSRDSLQQLHEIEKKLGTPSRSIQVRYNWQGFKGNCYTGTDFKVLFPFAHNGAIEIMDKVLEWDPSTRWTVERVLKHQFFNPVRHPASEIKCSKLFDFTFENSHPSLRQLKTLLESEVGNFNRS</sequence>
<dbReference type="Pfam" id="PF00069">
    <property type="entry name" value="Pkinase"/>
    <property type="match status" value="1"/>
</dbReference>
<dbReference type="InterPro" id="IPR050117">
    <property type="entry name" value="MAPK"/>
</dbReference>
<dbReference type="GeneID" id="5129606"/>
<organism evidence="5 6">
    <name type="scientific">Meyerozyma guilliermondii (strain ATCC 6260 / CBS 566 / DSM 6381 / JCM 1539 / NBRC 10279 / NRRL Y-324)</name>
    <name type="common">Yeast</name>
    <name type="synonym">Candida guilliermondii</name>
    <dbReference type="NCBI Taxonomy" id="294746"/>
    <lineage>
        <taxon>Eukaryota</taxon>
        <taxon>Fungi</taxon>
        <taxon>Dikarya</taxon>
        <taxon>Ascomycota</taxon>
        <taxon>Saccharomycotina</taxon>
        <taxon>Pichiomycetes</taxon>
        <taxon>Debaryomycetaceae</taxon>
        <taxon>Meyerozyma</taxon>
    </lineage>
</organism>
<dbReference type="PANTHER" id="PTHR24055">
    <property type="entry name" value="MITOGEN-ACTIVATED PROTEIN KINASE"/>
    <property type="match status" value="1"/>
</dbReference>
<evidence type="ECO:0000256" key="1">
    <source>
        <dbReference type="ARBA" id="ARBA00022527"/>
    </source>
</evidence>
<dbReference type="InParanoid" id="A5DB31"/>
<gene>
    <name evidence="5" type="ORF">PGUG_00486</name>
</gene>
<dbReference type="HOGENOM" id="CLU_1704896_0_0_1"/>
<keyword evidence="1" id="KW-0418">Kinase</keyword>
<dbReference type="InterPro" id="IPR000719">
    <property type="entry name" value="Prot_kinase_dom"/>
</dbReference>
<keyword evidence="6" id="KW-1185">Reference proteome</keyword>
<dbReference type="GO" id="GO:0004674">
    <property type="term" value="F:protein serine/threonine kinase activity"/>
    <property type="evidence" value="ECO:0007669"/>
    <property type="project" value="UniProtKB-KW"/>
</dbReference>